<organism evidence="2 3">
    <name type="scientific">Brassica napus</name>
    <name type="common">Rape</name>
    <dbReference type="NCBI Taxonomy" id="3708"/>
    <lineage>
        <taxon>Eukaryota</taxon>
        <taxon>Viridiplantae</taxon>
        <taxon>Streptophyta</taxon>
        <taxon>Embryophyta</taxon>
        <taxon>Tracheophyta</taxon>
        <taxon>Spermatophyta</taxon>
        <taxon>Magnoliopsida</taxon>
        <taxon>eudicotyledons</taxon>
        <taxon>Gunneridae</taxon>
        <taxon>Pentapetalae</taxon>
        <taxon>rosids</taxon>
        <taxon>malvids</taxon>
        <taxon>Brassicales</taxon>
        <taxon>Brassicaceae</taxon>
        <taxon>Brassiceae</taxon>
        <taxon>Brassica</taxon>
    </lineage>
</organism>
<dbReference type="Proteomes" id="UP000824890">
    <property type="component" value="Unassembled WGS sequence"/>
</dbReference>
<feature type="region of interest" description="Disordered" evidence="1">
    <location>
        <begin position="1"/>
        <end position="21"/>
    </location>
</feature>
<proteinExistence type="predicted"/>
<evidence type="ECO:0000313" key="3">
    <source>
        <dbReference type="Proteomes" id="UP000824890"/>
    </source>
</evidence>
<protein>
    <submittedName>
        <fullName evidence="2">Uncharacterized protein</fullName>
    </submittedName>
</protein>
<dbReference type="EMBL" id="JAGKQM010000002">
    <property type="protein sequence ID" value="KAH0938859.1"/>
    <property type="molecule type" value="Genomic_DNA"/>
</dbReference>
<name>A0ABQ8EB67_BRANA</name>
<evidence type="ECO:0000313" key="2">
    <source>
        <dbReference type="EMBL" id="KAH0938859.1"/>
    </source>
</evidence>
<sequence length="79" mass="9396">MRGDEQTYRRRRRRSILPPENVETLERDGRVDVGAKEASFERERKRLLRFLRFSCLTEVAEPEEGTVDERLPSRLFATD</sequence>
<evidence type="ECO:0000256" key="1">
    <source>
        <dbReference type="SAM" id="MobiDB-lite"/>
    </source>
</evidence>
<keyword evidence="3" id="KW-1185">Reference proteome</keyword>
<comment type="caution">
    <text evidence="2">The sequence shown here is derived from an EMBL/GenBank/DDBJ whole genome shotgun (WGS) entry which is preliminary data.</text>
</comment>
<reference evidence="2 3" key="1">
    <citation type="submission" date="2021-05" db="EMBL/GenBank/DDBJ databases">
        <title>Genome Assembly of Synthetic Allotetraploid Brassica napus Reveals Homoeologous Exchanges between Subgenomes.</title>
        <authorList>
            <person name="Davis J.T."/>
        </authorList>
    </citation>
    <scope>NUCLEOTIDE SEQUENCE [LARGE SCALE GENOMIC DNA]</scope>
    <source>
        <strain evidence="3">cv. Da-Ae</strain>
        <tissue evidence="2">Seedling</tissue>
    </source>
</reference>
<accession>A0ABQ8EB67</accession>
<gene>
    <name evidence="2" type="ORF">HID58_006320</name>
</gene>